<evidence type="ECO:0000256" key="6">
    <source>
        <dbReference type="SAM" id="Phobius"/>
    </source>
</evidence>
<comment type="caution">
    <text evidence="8">The sequence shown here is derived from an EMBL/GenBank/DDBJ whole genome shotgun (WGS) entry which is preliminary data.</text>
</comment>
<keyword evidence="9" id="KW-1185">Reference proteome</keyword>
<feature type="transmembrane region" description="Helical" evidence="6">
    <location>
        <begin position="510"/>
        <end position="531"/>
    </location>
</feature>
<feature type="domain" description="Major facilitator superfamily (MFS) profile" evidence="7">
    <location>
        <begin position="1"/>
        <end position="536"/>
    </location>
</feature>
<evidence type="ECO:0000256" key="3">
    <source>
        <dbReference type="ARBA" id="ARBA00022989"/>
    </source>
</evidence>
<dbReference type="Gene3D" id="1.20.1720.10">
    <property type="entry name" value="Multidrug resistance protein D"/>
    <property type="match status" value="1"/>
</dbReference>
<keyword evidence="2 6" id="KW-0812">Transmembrane</keyword>
<evidence type="ECO:0000313" key="8">
    <source>
        <dbReference type="EMBL" id="TVY28470.1"/>
    </source>
</evidence>
<dbReference type="InterPro" id="IPR011701">
    <property type="entry name" value="MFS"/>
</dbReference>
<dbReference type="EMBL" id="QGMH01000030">
    <property type="protein sequence ID" value="TVY28470.1"/>
    <property type="molecule type" value="Genomic_DNA"/>
</dbReference>
<evidence type="ECO:0000256" key="2">
    <source>
        <dbReference type="ARBA" id="ARBA00022692"/>
    </source>
</evidence>
<feature type="transmembrane region" description="Helical" evidence="6">
    <location>
        <begin position="170"/>
        <end position="190"/>
    </location>
</feature>
<evidence type="ECO:0000256" key="1">
    <source>
        <dbReference type="ARBA" id="ARBA00004141"/>
    </source>
</evidence>
<evidence type="ECO:0000313" key="9">
    <source>
        <dbReference type="Proteomes" id="UP000431533"/>
    </source>
</evidence>
<feature type="region of interest" description="Disordered" evidence="5">
    <location>
        <begin position="540"/>
        <end position="579"/>
    </location>
</feature>
<dbReference type="GO" id="GO:0022857">
    <property type="term" value="F:transmembrane transporter activity"/>
    <property type="evidence" value="ECO:0007669"/>
    <property type="project" value="InterPro"/>
</dbReference>
<feature type="transmembrane region" description="Helical" evidence="6">
    <location>
        <begin position="274"/>
        <end position="294"/>
    </location>
</feature>
<dbReference type="AlphaFoldDB" id="A0A8H8R6K6"/>
<dbReference type="GO" id="GO:0005886">
    <property type="term" value="C:plasma membrane"/>
    <property type="evidence" value="ECO:0007669"/>
    <property type="project" value="TreeGrafter"/>
</dbReference>
<feature type="transmembrane region" description="Helical" evidence="6">
    <location>
        <begin position="202"/>
        <end position="223"/>
    </location>
</feature>
<dbReference type="Proteomes" id="UP000431533">
    <property type="component" value="Unassembled WGS sequence"/>
</dbReference>
<evidence type="ECO:0000256" key="5">
    <source>
        <dbReference type="SAM" id="MobiDB-lite"/>
    </source>
</evidence>
<reference evidence="8 9" key="1">
    <citation type="submission" date="2018-05" db="EMBL/GenBank/DDBJ databases">
        <title>Genome sequencing and assembly of the regulated plant pathogen Lachnellula willkommii and related sister species for the development of diagnostic species identification markers.</title>
        <authorList>
            <person name="Giroux E."/>
            <person name="Bilodeau G."/>
        </authorList>
    </citation>
    <scope>NUCLEOTIDE SEQUENCE [LARGE SCALE GENOMIC DNA]</scope>
    <source>
        <strain evidence="8 9">CBS 185.66</strain>
    </source>
</reference>
<organism evidence="8 9">
    <name type="scientific">Lachnellula hyalina</name>
    <dbReference type="NCBI Taxonomy" id="1316788"/>
    <lineage>
        <taxon>Eukaryota</taxon>
        <taxon>Fungi</taxon>
        <taxon>Dikarya</taxon>
        <taxon>Ascomycota</taxon>
        <taxon>Pezizomycotina</taxon>
        <taxon>Leotiomycetes</taxon>
        <taxon>Helotiales</taxon>
        <taxon>Lachnaceae</taxon>
        <taxon>Lachnellula</taxon>
    </lineage>
</organism>
<sequence>MSAVQPTTASPLPSPIPPTADFKQDSQPQQNEKSEGGDEDTTCTNAENEKAEEQELASWKLVLLSIALCSSLFCISLDGTILATAIPKITNHFNSLDDVAWYGSSYLFTTCAVQLVFGVAVFEVGSLICGTAPTSAALIVGRSIAGLGAAGIFTGAILIIATNVPLRQRPIYTALLSSMHAIASVAGPLLGGVFTDHVTWRWCFYINLPFGGMAILFIVLFLPSTTPPQSNFGWKEKVKAFDLIGTFFLIPGVICLLLALQWGGAKYPWDNARIIALFVVFGVMMVVFIGVEFWQKDRATVPLRILKDRNILGAVWFGVCMGGALFIFTYYLPIWFQAIQGVSATQSGIRNLPSILGLVVFSLIGGGLVTAVGYYTPFLILSSVVTAVGAGMLSTLKTNSRIGEWLGYQILLSAGAGLGAQNVMLVPQVASAPTDQPIAISILIFTQTLSSAIFLSVAQNVFQNQLIRNLHSYAPDINSSFVIQTGVTLLRENFSPEKLPRVLEAYNEAIVQTFYVAVAMAAASILGPVFMNWLSLKTSKKVESQNEEEGVRNAGTNSGEEKMSNHKASGPASESSQAL</sequence>
<feature type="transmembrane region" description="Helical" evidence="6">
    <location>
        <begin position="61"/>
        <end position="86"/>
    </location>
</feature>
<keyword evidence="3 6" id="KW-1133">Transmembrane helix</keyword>
<dbReference type="Gene3D" id="1.20.1250.20">
    <property type="entry name" value="MFS general substrate transporter like domains"/>
    <property type="match status" value="1"/>
</dbReference>
<feature type="transmembrane region" description="Helical" evidence="6">
    <location>
        <begin position="144"/>
        <end position="164"/>
    </location>
</feature>
<dbReference type="PANTHER" id="PTHR23501">
    <property type="entry name" value="MAJOR FACILITATOR SUPERFAMILY"/>
    <property type="match status" value="1"/>
</dbReference>
<dbReference type="PANTHER" id="PTHR23501:SF199">
    <property type="entry name" value="MFS EFFLUX TRANSPORTER INPD-RELATED"/>
    <property type="match status" value="1"/>
</dbReference>
<dbReference type="InterPro" id="IPR020846">
    <property type="entry name" value="MFS_dom"/>
</dbReference>
<feature type="transmembrane region" description="Helical" evidence="6">
    <location>
        <begin position="348"/>
        <end position="368"/>
    </location>
</feature>
<feature type="transmembrane region" description="Helical" evidence="6">
    <location>
        <begin position="405"/>
        <end position="426"/>
    </location>
</feature>
<feature type="transmembrane region" description="Helical" evidence="6">
    <location>
        <begin position="243"/>
        <end position="262"/>
    </location>
</feature>
<name>A0A8H8R6K6_9HELO</name>
<dbReference type="FunFam" id="1.20.1250.20:FF:000196">
    <property type="entry name" value="MFS toxin efflux pump (AflT)"/>
    <property type="match status" value="1"/>
</dbReference>
<feature type="compositionally biased region" description="Polar residues" evidence="5">
    <location>
        <begin position="1"/>
        <end position="11"/>
    </location>
</feature>
<protein>
    <submittedName>
        <fullName evidence="8">Efflux pump</fullName>
    </submittedName>
</protein>
<evidence type="ECO:0000259" key="7">
    <source>
        <dbReference type="PROSITE" id="PS50850"/>
    </source>
</evidence>
<dbReference type="RefSeq" id="XP_031007258.1">
    <property type="nucleotide sequence ID" value="XM_031148415.1"/>
</dbReference>
<comment type="subcellular location">
    <subcellularLocation>
        <location evidence="1">Membrane</location>
        <topology evidence="1">Multi-pass membrane protein</topology>
    </subcellularLocation>
</comment>
<dbReference type="SUPFAM" id="SSF103473">
    <property type="entry name" value="MFS general substrate transporter"/>
    <property type="match status" value="1"/>
</dbReference>
<evidence type="ECO:0000256" key="4">
    <source>
        <dbReference type="ARBA" id="ARBA00023136"/>
    </source>
</evidence>
<dbReference type="Pfam" id="PF07690">
    <property type="entry name" value="MFS_1"/>
    <property type="match status" value="1"/>
</dbReference>
<feature type="transmembrane region" description="Helical" evidence="6">
    <location>
        <begin position="106"/>
        <end position="132"/>
    </location>
</feature>
<feature type="transmembrane region" description="Helical" evidence="6">
    <location>
        <begin position="438"/>
        <end position="458"/>
    </location>
</feature>
<gene>
    <name evidence="8" type="primary">roqT_2</name>
    <name evidence="8" type="ORF">LHYA1_G003445</name>
</gene>
<feature type="region of interest" description="Disordered" evidence="5">
    <location>
        <begin position="1"/>
        <end position="44"/>
    </location>
</feature>
<dbReference type="CDD" id="cd17502">
    <property type="entry name" value="MFS_Azr1_MDR_like"/>
    <property type="match status" value="1"/>
</dbReference>
<feature type="transmembrane region" description="Helical" evidence="6">
    <location>
        <begin position="314"/>
        <end position="336"/>
    </location>
</feature>
<proteinExistence type="predicted"/>
<accession>A0A8H8R6K6</accession>
<dbReference type="InterPro" id="IPR036259">
    <property type="entry name" value="MFS_trans_sf"/>
</dbReference>
<dbReference type="PROSITE" id="PS50850">
    <property type="entry name" value="MFS"/>
    <property type="match status" value="1"/>
</dbReference>
<dbReference type="OrthoDB" id="10021397at2759"/>
<keyword evidence="4 6" id="KW-0472">Membrane</keyword>
<feature type="transmembrane region" description="Helical" evidence="6">
    <location>
        <begin position="374"/>
        <end position="393"/>
    </location>
</feature>
<dbReference type="GeneID" id="41983643"/>